<keyword evidence="2" id="KW-1185">Reference proteome</keyword>
<dbReference type="AlphaFoldDB" id="A0AAV2JJL7"/>
<name>A0AAV2JJL7_KNICA</name>
<protein>
    <submittedName>
        <fullName evidence="1">Uncharacterized protein</fullName>
    </submittedName>
</protein>
<dbReference type="EMBL" id="OZ035835">
    <property type="protein sequence ID" value="CAL1577814.1"/>
    <property type="molecule type" value="Genomic_DNA"/>
</dbReference>
<accession>A0AAV2JJL7</accession>
<sequence>MEEQSDAPSELRPFCALWPLTRLRAHSDTSGCHYRVLLRLRSARSANRAYTRGRCVQHSFCLGSHRSHS</sequence>
<reference evidence="1 2" key="1">
    <citation type="submission" date="2024-04" db="EMBL/GenBank/DDBJ databases">
        <authorList>
            <person name="Waldvogel A.-M."/>
            <person name="Schoenle A."/>
        </authorList>
    </citation>
    <scope>NUCLEOTIDE SEQUENCE [LARGE SCALE GENOMIC DNA]</scope>
</reference>
<evidence type="ECO:0000313" key="2">
    <source>
        <dbReference type="Proteomes" id="UP001497482"/>
    </source>
</evidence>
<dbReference type="Proteomes" id="UP001497482">
    <property type="component" value="Chromosome 13"/>
</dbReference>
<evidence type="ECO:0000313" key="1">
    <source>
        <dbReference type="EMBL" id="CAL1577814.1"/>
    </source>
</evidence>
<organism evidence="1 2">
    <name type="scientific">Knipowitschia caucasica</name>
    <name type="common">Caucasian dwarf goby</name>
    <name type="synonym">Pomatoschistus caucasicus</name>
    <dbReference type="NCBI Taxonomy" id="637954"/>
    <lineage>
        <taxon>Eukaryota</taxon>
        <taxon>Metazoa</taxon>
        <taxon>Chordata</taxon>
        <taxon>Craniata</taxon>
        <taxon>Vertebrata</taxon>
        <taxon>Euteleostomi</taxon>
        <taxon>Actinopterygii</taxon>
        <taxon>Neopterygii</taxon>
        <taxon>Teleostei</taxon>
        <taxon>Neoteleostei</taxon>
        <taxon>Acanthomorphata</taxon>
        <taxon>Gobiaria</taxon>
        <taxon>Gobiiformes</taxon>
        <taxon>Gobioidei</taxon>
        <taxon>Gobiidae</taxon>
        <taxon>Gobiinae</taxon>
        <taxon>Knipowitschia</taxon>
    </lineage>
</organism>
<gene>
    <name evidence="1" type="ORF">KC01_LOCUS9103</name>
</gene>
<proteinExistence type="predicted"/>